<feature type="chain" id="PRO_5046209304" evidence="1">
    <location>
        <begin position="33"/>
        <end position="453"/>
    </location>
</feature>
<keyword evidence="3" id="KW-1185">Reference proteome</keyword>
<proteinExistence type="predicted"/>
<dbReference type="PANTHER" id="PTHR43649:SF12">
    <property type="entry name" value="DIACETYLCHITOBIOSE BINDING PROTEIN DASA"/>
    <property type="match status" value="1"/>
</dbReference>
<name>A0ABX8Y3J7_9ACTN</name>
<sequence length="453" mass="48931">MPMSTTTSLDRRRFLAVSAGAALSASALSGCAASVSDDGDSGGKSGAKTTLTVMSQANELDPKTIKAAEQALGVKISLITYDATKLNAMLAAHNPPDLVRGSGALETPYFAARGLMTELDSYFEKSSVLDPSDLDPVNDLWRFDGKQQGAGPRYGMAKDYSQDAMFWYRTDLFDAAGLDRPSDTEPLTYDEWFDLGKKLAKHRRGKVKVYGLNATGLGNFAMFLNMTASGGGSLFAEDLASVDFSSPEARNALKWYLEYARADIGPNAANPNPDGWDWPTYQAGRMAMACDGYWFGGAIGGDAKKAEVSRFAPAPQMAGGTRISPCFGATGYWIPKEAKHKDAAWKFFEWYFGGRPAKDRASSGWGIPTLKSLRPQMPQNTTFQKQAFKVQEQELPYFSVLTVTPYVQTTALDAVINKVLPGAIKSSTSPGKVADQLNAQMNELIAKGKELVG</sequence>
<feature type="signal peptide" evidence="1">
    <location>
        <begin position="1"/>
        <end position="32"/>
    </location>
</feature>
<evidence type="ECO:0000313" key="2">
    <source>
        <dbReference type="EMBL" id="QYX82674.1"/>
    </source>
</evidence>
<dbReference type="Gene3D" id="3.40.190.10">
    <property type="entry name" value="Periplasmic binding protein-like II"/>
    <property type="match status" value="1"/>
</dbReference>
<gene>
    <name evidence="2" type="ORF">K1J60_00475</name>
</gene>
<dbReference type="InterPro" id="IPR006311">
    <property type="entry name" value="TAT_signal"/>
</dbReference>
<dbReference type="EMBL" id="CP080647">
    <property type="protein sequence ID" value="QYX82674.1"/>
    <property type="molecule type" value="Genomic_DNA"/>
</dbReference>
<evidence type="ECO:0000313" key="3">
    <source>
        <dbReference type="Proteomes" id="UP000827138"/>
    </source>
</evidence>
<dbReference type="InterPro" id="IPR050490">
    <property type="entry name" value="Bact_solute-bd_prot1"/>
</dbReference>
<reference evidence="2 3" key="1">
    <citation type="submission" date="2021-08" db="EMBL/GenBank/DDBJ databases">
        <authorList>
            <person name="Ping M."/>
        </authorList>
    </citation>
    <scope>NUCLEOTIDE SEQUENCE [LARGE SCALE GENOMIC DNA]</scope>
    <source>
        <strain evidence="2 3">MG28</strain>
    </source>
</reference>
<evidence type="ECO:0000256" key="1">
    <source>
        <dbReference type="SAM" id="SignalP"/>
    </source>
</evidence>
<keyword evidence="1" id="KW-0732">Signal</keyword>
<dbReference type="InterPro" id="IPR006059">
    <property type="entry name" value="SBP"/>
</dbReference>
<dbReference type="SUPFAM" id="SSF53850">
    <property type="entry name" value="Periplasmic binding protein-like II"/>
    <property type="match status" value="1"/>
</dbReference>
<accession>A0ABX8Y3J7</accession>
<dbReference type="PANTHER" id="PTHR43649">
    <property type="entry name" value="ARABINOSE-BINDING PROTEIN-RELATED"/>
    <property type="match status" value="1"/>
</dbReference>
<protein>
    <submittedName>
        <fullName evidence="2">Extracellular solute-binding protein</fullName>
    </submittedName>
</protein>
<dbReference type="Pfam" id="PF01547">
    <property type="entry name" value="SBP_bac_1"/>
    <property type="match status" value="1"/>
</dbReference>
<dbReference type="Proteomes" id="UP000827138">
    <property type="component" value="Chromosome"/>
</dbReference>
<organism evidence="2 3">
    <name type="scientific">Streptomyces akebiae</name>
    <dbReference type="NCBI Taxonomy" id="2865673"/>
    <lineage>
        <taxon>Bacteria</taxon>
        <taxon>Bacillati</taxon>
        <taxon>Actinomycetota</taxon>
        <taxon>Actinomycetes</taxon>
        <taxon>Kitasatosporales</taxon>
        <taxon>Streptomycetaceae</taxon>
        <taxon>Streptomyces</taxon>
    </lineage>
</organism>
<dbReference type="PROSITE" id="PS51318">
    <property type="entry name" value="TAT"/>
    <property type="match status" value="1"/>
</dbReference>